<dbReference type="PANTHER" id="PTHR43434">
    <property type="entry name" value="PHOSPHOGLYCOLATE PHOSPHATASE"/>
    <property type="match status" value="1"/>
</dbReference>
<dbReference type="NCBIfam" id="TIGR01549">
    <property type="entry name" value="HAD-SF-IA-v1"/>
    <property type="match status" value="1"/>
</dbReference>
<dbReference type="SUPFAM" id="SSF56784">
    <property type="entry name" value="HAD-like"/>
    <property type="match status" value="1"/>
</dbReference>
<dbReference type="SFLD" id="SFLDG01129">
    <property type="entry name" value="C1.5:_HAD__Beta-PGM__Phosphata"/>
    <property type="match status" value="1"/>
</dbReference>
<dbReference type="EMBL" id="JBHMDO010000038">
    <property type="protein sequence ID" value="MFB9328967.1"/>
    <property type="molecule type" value="Genomic_DNA"/>
</dbReference>
<dbReference type="InterPro" id="IPR006439">
    <property type="entry name" value="HAD-SF_hydro_IA"/>
</dbReference>
<comment type="caution">
    <text evidence="1">The sequence shown here is derived from an EMBL/GenBank/DDBJ whole genome shotgun (WGS) entry which is preliminary data.</text>
</comment>
<dbReference type="Pfam" id="PF13419">
    <property type="entry name" value="HAD_2"/>
    <property type="match status" value="1"/>
</dbReference>
<accession>A0ABV5KUR1</accession>
<evidence type="ECO:0000313" key="1">
    <source>
        <dbReference type="EMBL" id="MFB9328967.1"/>
    </source>
</evidence>
<dbReference type="PANTHER" id="PTHR43434:SF1">
    <property type="entry name" value="PHOSPHOGLYCOLATE PHOSPHATASE"/>
    <property type="match status" value="1"/>
</dbReference>
<proteinExistence type="predicted"/>
<protein>
    <submittedName>
        <fullName evidence="1">HAD family hydrolase</fullName>
        <ecNumber evidence="1">3.-.-.-</ecNumber>
    </submittedName>
</protein>
<name>A0ABV5KUR1_9BACL</name>
<dbReference type="InterPro" id="IPR050155">
    <property type="entry name" value="HAD-like_hydrolase_sf"/>
</dbReference>
<organism evidence="1 2">
    <name type="scientific">Paenibacillus aurantiacus</name>
    <dbReference type="NCBI Taxonomy" id="1936118"/>
    <lineage>
        <taxon>Bacteria</taxon>
        <taxon>Bacillati</taxon>
        <taxon>Bacillota</taxon>
        <taxon>Bacilli</taxon>
        <taxon>Bacillales</taxon>
        <taxon>Paenibacillaceae</taxon>
        <taxon>Paenibacillus</taxon>
    </lineage>
</organism>
<evidence type="ECO:0000313" key="2">
    <source>
        <dbReference type="Proteomes" id="UP001589747"/>
    </source>
</evidence>
<keyword evidence="1" id="KW-0378">Hydrolase</keyword>
<dbReference type="GO" id="GO:0016787">
    <property type="term" value="F:hydrolase activity"/>
    <property type="evidence" value="ECO:0007669"/>
    <property type="project" value="UniProtKB-KW"/>
</dbReference>
<sequence>MMLKTIIFDLDGTIGNTLPLCIAAFKAAIEPHAGRTLTDQEIIDTFGPSEEGTVHALIPEAYDQGVEDYLVHYKELHPMCAEPFEGIVDILEFAKRSGIRLALVTGKGRRSTDITLNVFGLDSYFEIVETGSPQGPRKVQGIERVLQQLGIAQDESIYVGDAPSDVDASRQAGVPIVAAAWAETSDPAVLHAKGPDQLFTSVADFRAYLDQRCTVSKA</sequence>
<dbReference type="InterPro" id="IPR023198">
    <property type="entry name" value="PGP-like_dom2"/>
</dbReference>
<dbReference type="Gene3D" id="3.40.50.1000">
    <property type="entry name" value="HAD superfamily/HAD-like"/>
    <property type="match status" value="1"/>
</dbReference>
<dbReference type="Gene3D" id="1.10.150.240">
    <property type="entry name" value="Putative phosphatase, domain 2"/>
    <property type="match status" value="1"/>
</dbReference>
<dbReference type="EC" id="3.-.-.-" evidence="1"/>
<gene>
    <name evidence="1" type="ORF">ACFFSY_23785</name>
</gene>
<dbReference type="InterPro" id="IPR036412">
    <property type="entry name" value="HAD-like_sf"/>
</dbReference>
<dbReference type="SFLD" id="SFLDS00003">
    <property type="entry name" value="Haloacid_Dehalogenase"/>
    <property type="match status" value="1"/>
</dbReference>
<dbReference type="RefSeq" id="WP_377498783.1">
    <property type="nucleotide sequence ID" value="NZ_JBHMDO010000038.1"/>
</dbReference>
<dbReference type="Proteomes" id="UP001589747">
    <property type="component" value="Unassembled WGS sequence"/>
</dbReference>
<dbReference type="InterPro" id="IPR041492">
    <property type="entry name" value="HAD_2"/>
</dbReference>
<keyword evidence="2" id="KW-1185">Reference proteome</keyword>
<reference evidence="1 2" key="1">
    <citation type="submission" date="2024-09" db="EMBL/GenBank/DDBJ databases">
        <authorList>
            <person name="Sun Q."/>
            <person name="Mori K."/>
        </authorList>
    </citation>
    <scope>NUCLEOTIDE SEQUENCE [LARGE SCALE GENOMIC DNA]</scope>
    <source>
        <strain evidence="1 2">TISTR 2452</strain>
    </source>
</reference>
<dbReference type="InterPro" id="IPR023214">
    <property type="entry name" value="HAD_sf"/>
</dbReference>